<dbReference type="InterPro" id="IPR000888">
    <property type="entry name" value="RmlC-like"/>
</dbReference>
<evidence type="ECO:0000313" key="5">
    <source>
        <dbReference type="Proteomes" id="UP000199385"/>
    </source>
</evidence>
<dbReference type="InterPro" id="IPR014710">
    <property type="entry name" value="RmlC-like_jellyroll"/>
</dbReference>
<dbReference type="SUPFAM" id="SSF51182">
    <property type="entry name" value="RmlC-like cupins"/>
    <property type="match status" value="1"/>
</dbReference>
<dbReference type="CDD" id="cd00438">
    <property type="entry name" value="cupin_RmlC"/>
    <property type="match status" value="1"/>
</dbReference>
<dbReference type="STRING" id="261654.GA0070611_2105"/>
<dbReference type="Gene3D" id="2.60.120.10">
    <property type="entry name" value="Jelly Rolls"/>
    <property type="match status" value="1"/>
</dbReference>
<feature type="active site" description="Proton acceptor" evidence="2">
    <location>
        <position position="62"/>
    </location>
</feature>
<dbReference type="InterPro" id="IPR011051">
    <property type="entry name" value="RmlC_Cupin_sf"/>
</dbReference>
<dbReference type="GO" id="GO:0005829">
    <property type="term" value="C:cytosol"/>
    <property type="evidence" value="ECO:0007669"/>
    <property type="project" value="TreeGrafter"/>
</dbReference>
<protein>
    <submittedName>
        <fullName evidence="4">dTDP-4-dehydrorhamnose 3,5-epimerase</fullName>
    </submittedName>
</protein>
<dbReference type="Proteomes" id="UP000199385">
    <property type="component" value="Chromosome I"/>
</dbReference>
<comment type="similarity">
    <text evidence="1">Belongs to the dTDP-4-dehydrorhamnose 3,5-epimerase family.</text>
</comment>
<organism evidence="4 5">
    <name type="scientific">Micromonospora auratinigra</name>
    <dbReference type="NCBI Taxonomy" id="261654"/>
    <lineage>
        <taxon>Bacteria</taxon>
        <taxon>Bacillati</taxon>
        <taxon>Actinomycetota</taxon>
        <taxon>Actinomycetes</taxon>
        <taxon>Micromonosporales</taxon>
        <taxon>Micromonosporaceae</taxon>
        <taxon>Micromonospora</taxon>
    </lineage>
</organism>
<evidence type="ECO:0000256" key="3">
    <source>
        <dbReference type="PIRSR" id="PIRSR600888-3"/>
    </source>
</evidence>
<dbReference type="GO" id="GO:0019305">
    <property type="term" value="P:dTDP-rhamnose biosynthetic process"/>
    <property type="evidence" value="ECO:0007669"/>
    <property type="project" value="TreeGrafter"/>
</dbReference>
<keyword evidence="5" id="KW-1185">Reference proteome</keyword>
<dbReference type="OrthoDB" id="9800680at2"/>
<accession>A0A1A8ZG26</accession>
<evidence type="ECO:0000313" key="4">
    <source>
        <dbReference type="EMBL" id="SBT42828.1"/>
    </source>
</evidence>
<feature type="site" description="Participates in a stacking interaction with the thymidine ring of dTDP-4-oxo-6-deoxyglucose" evidence="3">
    <location>
        <position position="138"/>
    </location>
</feature>
<gene>
    <name evidence="4" type="ORF">GA0070611_2105</name>
</gene>
<dbReference type="Pfam" id="PF00908">
    <property type="entry name" value="dTDP_sugar_isom"/>
    <property type="match status" value="1"/>
</dbReference>
<dbReference type="PANTHER" id="PTHR21047:SF2">
    <property type="entry name" value="THYMIDINE DIPHOSPHO-4-KETO-RHAMNOSE 3,5-EPIMERASE"/>
    <property type="match status" value="1"/>
</dbReference>
<proteinExistence type="inferred from homology"/>
<evidence type="ECO:0000256" key="2">
    <source>
        <dbReference type="PIRSR" id="PIRSR600888-1"/>
    </source>
</evidence>
<feature type="active site" description="Proton donor" evidence="2">
    <location>
        <position position="132"/>
    </location>
</feature>
<sequence>MKITELGLPGVFRVVPQQHSDLRGRFYEPFKRDLLADAVGHPLNIEQTNCSVSRRGTIRGIHSTMVPPGQAKLVSCVRGAILDIVVDIRVGSPTFGRYEVNWLDAQSAAAVYMAEGLGHAFLALTDDTCVNYHCSTPYMPEVDLHVNPLDPELALPWGLTEEPVISEKNAKAPTLAEAADRGLLPTWADCQALYEKLRSQR</sequence>
<reference evidence="5" key="1">
    <citation type="submission" date="2016-06" db="EMBL/GenBank/DDBJ databases">
        <authorList>
            <person name="Varghese N."/>
            <person name="Submissions Spin"/>
        </authorList>
    </citation>
    <scope>NUCLEOTIDE SEQUENCE [LARGE SCALE GENOMIC DNA]</scope>
    <source>
        <strain evidence="5">DSM 44815</strain>
    </source>
</reference>
<dbReference type="AlphaFoldDB" id="A0A1A8ZG26"/>
<dbReference type="PATRIC" id="fig|261654.4.peg.2142"/>
<dbReference type="PANTHER" id="PTHR21047">
    <property type="entry name" value="DTDP-6-DEOXY-D-GLUCOSE-3,5 EPIMERASE"/>
    <property type="match status" value="1"/>
</dbReference>
<name>A0A1A8ZG26_9ACTN</name>
<evidence type="ECO:0000256" key="1">
    <source>
        <dbReference type="ARBA" id="ARBA00010154"/>
    </source>
</evidence>
<dbReference type="EMBL" id="LT594323">
    <property type="protein sequence ID" value="SBT42828.1"/>
    <property type="molecule type" value="Genomic_DNA"/>
</dbReference>
<dbReference type="GO" id="GO:0008830">
    <property type="term" value="F:dTDP-4-dehydrorhamnose 3,5-epimerase activity"/>
    <property type="evidence" value="ECO:0007669"/>
    <property type="project" value="InterPro"/>
</dbReference>
<dbReference type="RefSeq" id="WP_091661623.1">
    <property type="nucleotide sequence ID" value="NZ_LT594323.1"/>
</dbReference>
<dbReference type="GO" id="GO:0000271">
    <property type="term" value="P:polysaccharide biosynthetic process"/>
    <property type="evidence" value="ECO:0007669"/>
    <property type="project" value="TreeGrafter"/>
</dbReference>